<reference evidence="3 4" key="2">
    <citation type="journal article" date="2024" name="Int. J. Syst. Evol. Microbiol.">
        <title>Proposal of Lactobacillus amylovorus subsp. animalis subsp. nov. and an emended description of Lactobacillus amylovorus.</title>
        <authorList>
            <person name="Yamane K."/>
            <person name="Tanizawa Y."/>
            <person name="Kobayashi H."/>
            <person name="Kamizono T."/>
            <person name="Kojima Y."/>
            <person name="Takagi H."/>
            <person name="Tohno M."/>
        </authorList>
    </citation>
    <scope>NUCLEOTIDE SEQUENCE [LARGE SCALE GENOMIC DNA]</scope>
    <source>
        <strain evidence="2 3">BF125</strain>
        <strain evidence="1 4">BF186</strain>
    </source>
</reference>
<dbReference type="EMBL" id="BTFR01000032">
    <property type="protein sequence ID" value="GMM16694.1"/>
    <property type="molecule type" value="Genomic_DNA"/>
</dbReference>
<evidence type="ECO:0000313" key="2">
    <source>
        <dbReference type="EMBL" id="GMM16694.1"/>
    </source>
</evidence>
<protein>
    <submittedName>
        <fullName evidence="1">Uncharacterized protein</fullName>
    </submittedName>
</protein>
<accession>A0ABD0C637</accession>
<evidence type="ECO:0000313" key="4">
    <source>
        <dbReference type="Proteomes" id="UP001346800"/>
    </source>
</evidence>
<name>A0ABD0C637_LACAM</name>
<dbReference type="Proteomes" id="UP001332503">
    <property type="component" value="Unassembled WGS sequence"/>
</dbReference>
<organism evidence="1 4">
    <name type="scientific">Lactobacillus amylovorus subsp. animalium</name>
    <dbReference type="NCBI Taxonomy" id="3378536"/>
    <lineage>
        <taxon>Bacteria</taxon>
        <taxon>Bacillati</taxon>
        <taxon>Bacillota</taxon>
        <taxon>Bacilli</taxon>
        <taxon>Lactobacillales</taxon>
        <taxon>Lactobacillaceae</taxon>
        <taxon>Lactobacillus</taxon>
    </lineage>
</organism>
<dbReference type="EMBL" id="BTFQ01000075">
    <property type="protein sequence ID" value="GMM14739.1"/>
    <property type="molecule type" value="Genomic_DNA"/>
</dbReference>
<evidence type="ECO:0000313" key="3">
    <source>
        <dbReference type="Proteomes" id="UP001332503"/>
    </source>
</evidence>
<evidence type="ECO:0000313" key="1">
    <source>
        <dbReference type="EMBL" id="GMM14739.1"/>
    </source>
</evidence>
<comment type="caution">
    <text evidence="1">The sequence shown here is derived from an EMBL/GenBank/DDBJ whole genome shotgun (WGS) entry which is preliminary data.</text>
</comment>
<keyword evidence="3" id="KW-1185">Reference proteome</keyword>
<reference evidence="1" key="1">
    <citation type="submission" date="2023-06" db="EMBL/GenBank/DDBJ databases">
        <authorList>
            <person name="Tohno M."/>
            <person name="Tanizawa Y."/>
        </authorList>
    </citation>
    <scope>NUCLEOTIDE SEQUENCE</scope>
    <source>
        <strain evidence="2">BF125</strain>
        <strain evidence="1">BF186</strain>
    </source>
</reference>
<gene>
    <name evidence="2" type="ORF">LABF125_18280</name>
    <name evidence="1" type="ORF">LABF186_18580</name>
</gene>
<sequence length="176" mass="21033">MKFLIMKGVNYTKKHHMYLMNHVNGDVIEVKMDHKDKSFKKLRLYRQDGLGNYYLDPHAQLEDQNGLATKENIVNAGKKVSQHIADTKNWHHKVHPIFNADHKIIDFEPRIALKHYTHIQNAKRYLRHLNNHHADFLFRRNNKGRLLAPWNYVKDVIYEDRNKEMVLAHKVHKLSK</sequence>
<dbReference type="Proteomes" id="UP001346800">
    <property type="component" value="Unassembled WGS sequence"/>
</dbReference>
<dbReference type="AlphaFoldDB" id="A0ABD0C637"/>
<proteinExistence type="predicted"/>